<evidence type="ECO:0000313" key="3">
    <source>
        <dbReference type="Proteomes" id="UP000799772"/>
    </source>
</evidence>
<dbReference type="Proteomes" id="UP000799772">
    <property type="component" value="Unassembled WGS sequence"/>
</dbReference>
<dbReference type="EMBL" id="ML978138">
    <property type="protein sequence ID" value="KAF2093508.1"/>
    <property type="molecule type" value="Genomic_DNA"/>
</dbReference>
<sequence length="299" mass="34040">MLPSSPHSTYNEHFTRNSEAAEQSKDEQLKHLLTLPRELRNQILQYLIVRPSTGEDASSTAASSPSPGRRADLFSSPIYPLLEFGLHRVKVKLGSSIHAPVLHACRQLREEAIEELLRLRYFEIDPQAHDCSLENRLDTEIARKYAPAMPFLVHVTQCRIVLGQYGGMDLRGRNTYQRDCVKVVQDLIQVMPVLREVALVFDVPGPAEEDYDVLEDLELVRLDSFVQYHPQTFPAINPGGIKVLHKILRERNWPHTEVWSRKETMKEDGGINVKETPRDMLAMYGVTGRSDSTTVTSRN</sequence>
<evidence type="ECO:0000313" key="2">
    <source>
        <dbReference type="EMBL" id="KAF2093508.1"/>
    </source>
</evidence>
<evidence type="ECO:0000256" key="1">
    <source>
        <dbReference type="SAM" id="MobiDB-lite"/>
    </source>
</evidence>
<keyword evidence="3" id="KW-1185">Reference proteome</keyword>
<comment type="caution">
    <text evidence="2">The sequence shown here is derived from an EMBL/GenBank/DDBJ whole genome shotgun (WGS) entry which is preliminary data.</text>
</comment>
<accession>A0A9P4M1F7</accession>
<dbReference type="AlphaFoldDB" id="A0A9P4M1F7"/>
<proteinExistence type="predicted"/>
<feature type="region of interest" description="Disordered" evidence="1">
    <location>
        <begin position="1"/>
        <end position="23"/>
    </location>
</feature>
<feature type="compositionally biased region" description="Polar residues" evidence="1">
    <location>
        <begin position="1"/>
        <end position="21"/>
    </location>
</feature>
<gene>
    <name evidence="2" type="ORF">NA57DRAFT_61625</name>
</gene>
<protein>
    <submittedName>
        <fullName evidence="2">Uncharacterized protein</fullName>
    </submittedName>
</protein>
<name>A0A9P4M1F7_9PEZI</name>
<reference evidence="2" key="1">
    <citation type="journal article" date="2020" name="Stud. Mycol.">
        <title>101 Dothideomycetes genomes: a test case for predicting lifestyles and emergence of pathogens.</title>
        <authorList>
            <person name="Haridas S."/>
            <person name="Albert R."/>
            <person name="Binder M."/>
            <person name="Bloem J."/>
            <person name="Labutti K."/>
            <person name="Salamov A."/>
            <person name="Andreopoulos B."/>
            <person name="Baker S."/>
            <person name="Barry K."/>
            <person name="Bills G."/>
            <person name="Bluhm B."/>
            <person name="Cannon C."/>
            <person name="Castanera R."/>
            <person name="Culley D."/>
            <person name="Daum C."/>
            <person name="Ezra D."/>
            <person name="Gonzalez J."/>
            <person name="Henrissat B."/>
            <person name="Kuo A."/>
            <person name="Liang C."/>
            <person name="Lipzen A."/>
            <person name="Lutzoni F."/>
            <person name="Magnuson J."/>
            <person name="Mondo S."/>
            <person name="Nolan M."/>
            <person name="Ohm R."/>
            <person name="Pangilinan J."/>
            <person name="Park H.-J."/>
            <person name="Ramirez L."/>
            <person name="Alfaro M."/>
            <person name="Sun H."/>
            <person name="Tritt A."/>
            <person name="Yoshinaga Y."/>
            <person name="Zwiers L.-H."/>
            <person name="Turgeon B."/>
            <person name="Goodwin S."/>
            <person name="Spatafora J."/>
            <person name="Crous P."/>
            <person name="Grigoriev I."/>
        </authorList>
    </citation>
    <scope>NUCLEOTIDE SEQUENCE</scope>
    <source>
        <strain evidence="2">CBS 133067</strain>
    </source>
</reference>
<organism evidence="2 3">
    <name type="scientific">Rhizodiscina lignyota</name>
    <dbReference type="NCBI Taxonomy" id="1504668"/>
    <lineage>
        <taxon>Eukaryota</taxon>
        <taxon>Fungi</taxon>
        <taxon>Dikarya</taxon>
        <taxon>Ascomycota</taxon>
        <taxon>Pezizomycotina</taxon>
        <taxon>Dothideomycetes</taxon>
        <taxon>Pleosporomycetidae</taxon>
        <taxon>Aulographales</taxon>
        <taxon>Rhizodiscinaceae</taxon>
        <taxon>Rhizodiscina</taxon>
    </lineage>
</organism>